<evidence type="ECO:0000313" key="2">
    <source>
        <dbReference type="Proteomes" id="UP000500857"/>
    </source>
</evidence>
<gene>
    <name evidence="1" type="ORF">HCG48_09930</name>
</gene>
<proteinExistence type="predicted"/>
<sequence length="97" mass="10147">MKLFKLSHPIAVAIAIAIGAIVALFKPLVAFAAPSVPTATPVSHSAIDLSQVSGDLAGVWGDRTHVNTPNFRPGDRAEHRFNARSGCTCPLCTGIVQ</sequence>
<name>A0A6H1TW99_9CYAN</name>
<dbReference type="AlphaFoldDB" id="A0A6H1TW99"/>
<evidence type="ECO:0000313" key="1">
    <source>
        <dbReference type="EMBL" id="QIZ70864.1"/>
    </source>
</evidence>
<dbReference type="RefSeq" id="WP_168569019.1">
    <property type="nucleotide sequence ID" value="NZ_CP051167.1"/>
</dbReference>
<dbReference type="Proteomes" id="UP000500857">
    <property type="component" value="Chromosome"/>
</dbReference>
<dbReference type="KEGG" id="oxy:HCG48_09930"/>
<organism evidence="1 2">
    <name type="scientific">Oxynema aestuarii AP17</name>
    <dbReference type="NCBI Taxonomy" id="2064643"/>
    <lineage>
        <taxon>Bacteria</taxon>
        <taxon>Bacillati</taxon>
        <taxon>Cyanobacteriota</taxon>
        <taxon>Cyanophyceae</taxon>
        <taxon>Oscillatoriophycideae</taxon>
        <taxon>Oscillatoriales</taxon>
        <taxon>Oscillatoriaceae</taxon>
        <taxon>Oxynema</taxon>
        <taxon>Oxynema aestuarii</taxon>
    </lineage>
</organism>
<accession>A0A6H1TW99</accession>
<keyword evidence="2" id="KW-1185">Reference proteome</keyword>
<protein>
    <submittedName>
        <fullName evidence="1">Uncharacterized protein</fullName>
    </submittedName>
</protein>
<dbReference type="EMBL" id="CP051167">
    <property type="protein sequence ID" value="QIZ70864.1"/>
    <property type="molecule type" value="Genomic_DNA"/>
</dbReference>
<reference evidence="1 2" key="1">
    <citation type="submission" date="2020-04" db="EMBL/GenBank/DDBJ databases">
        <authorList>
            <person name="Basu S."/>
            <person name="Maruthanayagam V."/>
            <person name="Chakraborty S."/>
            <person name="Pramanik A."/>
            <person name="Mukherjee J."/>
            <person name="Brink B."/>
        </authorList>
    </citation>
    <scope>NUCLEOTIDE SEQUENCE [LARGE SCALE GENOMIC DNA]</scope>
    <source>
        <strain evidence="1 2">AP17</strain>
    </source>
</reference>